<proteinExistence type="inferred from homology"/>
<comment type="subunit">
    <text evidence="1">Homodimer.</text>
</comment>
<keyword evidence="1" id="KW-0964">Secreted</keyword>
<comment type="function">
    <text evidence="1">Dirigent proteins impart stereoselectivity on the phenoxy radical-coupling reaction, yielding optically active lignans from two molecules of coniferyl alcohol in the biosynthesis of lignans, flavonolignans, and alkaloids and thus plays a central role in plant secondary metabolism.</text>
</comment>
<dbReference type="InterPro" id="IPR004265">
    <property type="entry name" value="Dirigent"/>
</dbReference>
<dbReference type="Proteomes" id="UP000298416">
    <property type="component" value="Unassembled WGS sequence"/>
</dbReference>
<dbReference type="EMBL" id="PNBA02000010">
    <property type="protein sequence ID" value="KAG6410897.1"/>
    <property type="molecule type" value="Genomic_DNA"/>
</dbReference>
<dbReference type="Pfam" id="PF03018">
    <property type="entry name" value="Dirigent"/>
    <property type="match status" value="1"/>
</dbReference>
<evidence type="ECO:0000313" key="3">
    <source>
        <dbReference type="Proteomes" id="UP000298416"/>
    </source>
</evidence>
<sequence>MYLNFYFTTGEYAGSSLTMLGRNEVMNEEREMPVVDGTGVYALSSTYSYDLERLYAVMEYTLYVSYVENWTCIW</sequence>
<evidence type="ECO:0000313" key="2">
    <source>
        <dbReference type="EMBL" id="KAG6410897.1"/>
    </source>
</evidence>
<gene>
    <name evidence="2" type="ORF">SASPL_128970</name>
</gene>
<dbReference type="GO" id="GO:0048046">
    <property type="term" value="C:apoplast"/>
    <property type="evidence" value="ECO:0007669"/>
    <property type="project" value="UniProtKB-SubCell"/>
</dbReference>
<name>A0A8X8ZMJ9_SALSN</name>
<comment type="similarity">
    <text evidence="1">Belongs to the plant dirigent protein family.</text>
</comment>
<dbReference type="AlphaFoldDB" id="A0A8X8ZMJ9"/>
<keyword evidence="1" id="KW-0052">Apoplast</keyword>
<comment type="subcellular location">
    <subcellularLocation>
        <location evidence="1">Secreted</location>
        <location evidence="1">Extracellular space</location>
        <location evidence="1">Apoplast</location>
    </subcellularLocation>
</comment>
<dbReference type="PANTHER" id="PTHR21495">
    <property type="entry name" value="NUCLEOPORIN-RELATED"/>
    <property type="match status" value="1"/>
</dbReference>
<organism evidence="2">
    <name type="scientific">Salvia splendens</name>
    <name type="common">Scarlet sage</name>
    <dbReference type="NCBI Taxonomy" id="180675"/>
    <lineage>
        <taxon>Eukaryota</taxon>
        <taxon>Viridiplantae</taxon>
        <taxon>Streptophyta</taxon>
        <taxon>Embryophyta</taxon>
        <taxon>Tracheophyta</taxon>
        <taxon>Spermatophyta</taxon>
        <taxon>Magnoliopsida</taxon>
        <taxon>eudicotyledons</taxon>
        <taxon>Gunneridae</taxon>
        <taxon>Pentapetalae</taxon>
        <taxon>asterids</taxon>
        <taxon>lamiids</taxon>
        <taxon>Lamiales</taxon>
        <taxon>Lamiaceae</taxon>
        <taxon>Nepetoideae</taxon>
        <taxon>Mentheae</taxon>
        <taxon>Salviinae</taxon>
        <taxon>Salvia</taxon>
        <taxon>Salvia subgen. Calosphace</taxon>
        <taxon>core Calosphace</taxon>
    </lineage>
</organism>
<protein>
    <recommendedName>
        <fullName evidence="1">Dirigent protein</fullName>
    </recommendedName>
</protein>
<evidence type="ECO:0000256" key="1">
    <source>
        <dbReference type="RuleBase" id="RU363099"/>
    </source>
</evidence>
<comment type="caution">
    <text evidence="2">The sequence shown here is derived from an EMBL/GenBank/DDBJ whole genome shotgun (WGS) entry which is preliminary data.</text>
</comment>
<keyword evidence="3" id="KW-1185">Reference proteome</keyword>
<reference evidence="2" key="1">
    <citation type="submission" date="2018-01" db="EMBL/GenBank/DDBJ databases">
        <authorList>
            <person name="Mao J.F."/>
        </authorList>
    </citation>
    <scope>NUCLEOTIDE SEQUENCE</scope>
    <source>
        <strain evidence="2">Huo1</strain>
        <tissue evidence="2">Leaf</tissue>
    </source>
</reference>
<reference evidence="2" key="2">
    <citation type="submission" date="2020-08" db="EMBL/GenBank/DDBJ databases">
        <title>Plant Genome Project.</title>
        <authorList>
            <person name="Zhang R.-G."/>
        </authorList>
    </citation>
    <scope>NUCLEOTIDE SEQUENCE</scope>
    <source>
        <strain evidence="2">Huo1</strain>
        <tissue evidence="2">Leaf</tissue>
    </source>
</reference>
<accession>A0A8X8ZMJ9</accession>